<evidence type="ECO:0000259" key="9">
    <source>
        <dbReference type="Pfam" id="PF02799"/>
    </source>
</evidence>
<feature type="domain" description="Glycylpeptide N-tetradecanoyltransferase N-terminal" evidence="8">
    <location>
        <begin position="101"/>
        <end position="220"/>
    </location>
</feature>
<dbReference type="PANTHER" id="PTHR11377">
    <property type="entry name" value="N-MYRISTOYL TRANSFERASE"/>
    <property type="match status" value="1"/>
</dbReference>
<comment type="catalytic activity">
    <reaction evidence="5">
        <text>N-terminal glycyl-[protein] + tetradecanoyl-CoA = N-tetradecanoylglycyl-[protein] + CoA + H(+)</text>
        <dbReference type="Rhea" id="RHEA:15521"/>
        <dbReference type="Rhea" id="RHEA-COMP:12666"/>
        <dbReference type="Rhea" id="RHEA-COMP:12667"/>
        <dbReference type="ChEBI" id="CHEBI:15378"/>
        <dbReference type="ChEBI" id="CHEBI:57287"/>
        <dbReference type="ChEBI" id="CHEBI:57385"/>
        <dbReference type="ChEBI" id="CHEBI:64723"/>
        <dbReference type="ChEBI" id="CHEBI:133050"/>
        <dbReference type="EC" id="2.3.1.97"/>
    </reaction>
</comment>
<feature type="compositionally biased region" description="Basic and acidic residues" evidence="7">
    <location>
        <begin position="17"/>
        <end position="32"/>
    </location>
</feature>
<dbReference type="EMBL" id="LIAE01010292">
    <property type="protein sequence ID" value="PAV63788.1"/>
    <property type="molecule type" value="Genomic_DNA"/>
</dbReference>
<gene>
    <name evidence="10" type="ORF">WR25_26299</name>
</gene>
<dbReference type="GO" id="GO:0004379">
    <property type="term" value="F:glycylpeptide N-tetradecanoyltransferase activity"/>
    <property type="evidence" value="ECO:0007669"/>
    <property type="project" value="UniProtKB-EC"/>
</dbReference>
<dbReference type="Pfam" id="PF02799">
    <property type="entry name" value="NMT_C"/>
    <property type="match status" value="1"/>
</dbReference>
<evidence type="ECO:0000313" key="10">
    <source>
        <dbReference type="EMBL" id="PAV63788.1"/>
    </source>
</evidence>
<dbReference type="STRING" id="2018661.A0A2A2JPZ0"/>
<keyword evidence="11" id="KW-1185">Reference proteome</keyword>
<evidence type="ECO:0000313" key="11">
    <source>
        <dbReference type="Proteomes" id="UP000218231"/>
    </source>
</evidence>
<evidence type="ECO:0000256" key="3">
    <source>
        <dbReference type="ARBA" id="ARBA00022679"/>
    </source>
</evidence>
<reference evidence="10 11" key="1">
    <citation type="journal article" date="2017" name="Curr. Biol.">
        <title>Genome architecture and evolution of a unichromosomal asexual nematode.</title>
        <authorList>
            <person name="Fradin H."/>
            <person name="Zegar C."/>
            <person name="Gutwein M."/>
            <person name="Lucas J."/>
            <person name="Kovtun M."/>
            <person name="Corcoran D."/>
            <person name="Baugh L.R."/>
            <person name="Kiontke K."/>
            <person name="Gunsalus K."/>
            <person name="Fitch D.H."/>
            <person name="Piano F."/>
        </authorList>
    </citation>
    <scope>NUCLEOTIDE SEQUENCE [LARGE SCALE GENOMIC DNA]</scope>
    <source>
        <strain evidence="10">PF1309</strain>
    </source>
</reference>
<name>A0A2A2JPZ0_9BILA</name>
<dbReference type="InterPro" id="IPR000903">
    <property type="entry name" value="NMT"/>
</dbReference>
<dbReference type="Proteomes" id="UP000218231">
    <property type="component" value="Unassembled WGS sequence"/>
</dbReference>
<evidence type="ECO:0000256" key="6">
    <source>
        <dbReference type="RuleBase" id="RU004178"/>
    </source>
</evidence>
<dbReference type="InterPro" id="IPR022676">
    <property type="entry name" value="NMT_N"/>
</dbReference>
<dbReference type="PIRSF" id="PIRSF015892">
    <property type="entry name" value="N-myristl_transf"/>
    <property type="match status" value="1"/>
</dbReference>
<dbReference type="PANTHER" id="PTHR11377:SF5">
    <property type="entry name" value="GLYCYLPEPTIDE N-TETRADECANOYLTRANSFERASE"/>
    <property type="match status" value="1"/>
</dbReference>
<evidence type="ECO:0000256" key="1">
    <source>
        <dbReference type="ARBA" id="ARBA00009469"/>
    </source>
</evidence>
<evidence type="ECO:0000256" key="7">
    <source>
        <dbReference type="SAM" id="MobiDB-lite"/>
    </source>
</evidence>
<dbReference type="EC" id="2.3.1.97" evidence="2 5"/>
<comment type="similarity">
    <text evidence="1 6">Belongs to the NMT family.</text>
</comment>
<dbReference type="GO" id="GO:0005737">
    <property type="term" value="C:cytoplasm"/>
    <property type="evidence" value="ECO:0007669"/>
    <property type="project" value="TreeGrafter"/>
</dbReference>
<dbReference type="InterPro" id="IPR016181">
    <property type="entry name" value="Acyl_CoA_acyltransferase"/>
</dbReference>
<keyword evidence="3 5" id="KW-0808">Transferase</keyword>
<dbReference type="InterPro" id="IPR022677">
    <property type="entry name" value="NMT_C"/>
</dbReference>
<dbReference type="OrthoDB" id="60315at2759"/>
<protein>
    <recommendedName>
        <fullName evidence="2 5">Glycylpeptide N-tetradecanoyltransferase</fullName>
        <ecNumber evidence="2 5">2.3.1.97</ecNumber>
    </recommendedName>
</protein>
<evidence type="ECO:0000256" key="5">
    <source>
        <dbReference type="RuleBase" id="RU000586"/>
    </source>
</evidence>
<keyword evidence="4 5" id="KW-0012">Acyltransferase</keyword>
<comment type="caution">
    <text evidence="10">The sequence shown here is derived from an EMBL/GenBank/DDBJ whole genome shotgun (WGS) entry which is preliminary data.</text>
</comment>
<dbReference type="SUPFAM" id="SSF55729">
    <property type="entry name" value="Acyl-CoA N-acyltransferases (Nat)"/>
    <property type="match status" value="2"/>
</dbReference>
<dbReference type="Pfam" id="PF01233">
    <property type="entry name" value="NMT"/>
    <property type="match status" value="1"/>
</dbReference>
<dbReference type="AlphaFoldDB" id="A0A2A2JPZ0"/>
<proteinExistence type="inferred from homology"/>
<dbReference type="Gene3D" id="3.40.630.170">
    <property type="match status" value="2"/>
</dbReference>
<accession>A0A2A2JPZ0</accession>
<dbReference type="PROSITE" id="PS00976">
    <property type="entry name" value="NMT_2"/>
    <property type="match status" value="1"/>
</dbReference>
<organism evidence="10 11">
    <name type="scientific">Diploscapter pachys</name>
    <dbReference type="NCBI Taxonomy" id="2018661"/>
    <lineage>
        <taxon>Eukaryota</taxon>
        <taxon>Metazoa</taxon>
        <taxon>Ecdysozoa</taxon>
        <taxon>Nematoda</taxon>
        <taxon>Chromadorea</taxon>
        <taxon>Rhabditida</taxon>
        <taxon>Rhabditina</taxon>
        <taxon>Rhabditomorpha</taxon>
        <taxon>Rhabditoidea</taxon>
        <taxon>Rhabditidae</taxon>
        <taxon>Diploscapter</taxon>
    </lineage>
</organism>
<evidence type="ECO:0000256" key="4">
    <source>
        <dbReference type="ARBA" id="ARBA00023315"/>
    </source>
</evidence>
<sequence length="421" mass="48038">MSEKKKGKSSSVGGHGHSHENGQECGGHHEPIGLEEATSSQQGPNINELMKMMREAGIDLSKTGTAPKQIDEAKSKNYQFWSTQPVPTFDEVVDDSVNTHIDPDLDPSQIRAEPYTLPAGFEWKDVDVNDVKQLQELYSLLTENYVEDDDNMFRFDYSPEFLKWALQVPGWLPQFHCGVRVQNSGKLVAFISAIPQTLKVYNKVVKMVEINFLCVVKKLSYWHRSLNPKKLVEVKFSHIGQKMTIARMIKLYKLPAETATPGLRPMEKKDVDVVVKLLNDYLKQFQLTPVFDKHEVEHIFLPQADVIYSYVVENSKGKVTDFVSFYCLPSSVMKHAQHKNIKAAYSYYNVADTVPLKQLMNDALILAHQANFDVFNALDLMHNSEILEELKFGIGDGNLQYYLYNWKCKEMQPNQIGLVLQ</sequence>
<comment type="function">
    <text evidence="5">Adds a myristoyl group to the N-terminal glycine residue of certain cellular proteins.</text>
</comment>
<feature type="region of interest" description="Disordered" evidence="7">
    <location>
        <begin position="1"/>
        <end position="41"/>
    </location>
</feature>
<evidence type="ECO:0000259" key="8">
    <source>
        <dbReference type="Pfam" id="PF01233"/>
    </source>
</evidence>
<evidence type="ECO:0000256" key="2">
    <source>
        <dbReference type="ARBA" id="ARBA00012923"/>
    </source>
</evidence>
<feature type="domain" description="Glycylpeptide N-tetradecanoyltransferase C-terminal" evidence="9">
    <location>
        <begin position="233"/>
        <end position="415"/>
    </location>
</feature>
<dbReference type="InterPro" id="IPR022678">
    <property type="entry name" value="NMT_CS"/>
</dbReference>